<dbReference type="EMBL" id="CAIIXF020000008">
    <property type="protein sequence ID" value="CAH1791730.1"/>
    <property type="molecule type" value="Genomic_DNA"/>
</dbReference>
<dbReference type="PROSITE" id="PS51393">
    <property type="entry name" value="LIPOXYGENASE_3"/>
    <property type="match status" value="1"/>
</dbReference>
<protein>
    <submittedName>
        <fullName evidence="2">Uncharacterized protein</fullName>
    </submittedName>
</protein>
<dbReference type="InterPro" id="IPR036392">
    <property type="entry name" value="PLAT/LH2_dom_sf"/>
</dbReference>
<dbReference type="SUPFAM" id="SSF49723">
    <property type="entry name" value="Lipase/lipooxygenase domain (PLAT/LH2 domain)"/>
    <property type="match status" value="1"/>
</dbReference>
<dbReference type="CDD" id="cd00113">
    <property type="entry name" value="PLAT"/>
    <property type="match status" value="1"/>
</dbReference>
<dbReference type="Pfam" id="PF01477">
    <property type="entry name" value="PLAT"/>
    <property type="match status" value="1"/>
</dbReference>
<dbReference type="InterPro" id="IPR000907">
    <property type="entry name" value="LipOase"/>
</dbReference>
<dbReference type="Gene3D" id="2.60.60.20">
    <property type="entry name" value="PLAT/LH2 domain"/>
    <property type="match status" value="1"/>
</dbReference>
<dbReference type="Proteomes" id="UP000749559">
    <property type="component" value="Unassembled WGS sequence"/>
</dbReference>
<accession>A0A8J1XXY8</accession>
<dbReference type="InterPro" id="IPR013819">
    <property type="entry name" value="LipOase_C"/>
</dbReference>
<reference evidence="2" key="1">
    <citation type="submission" date="2022-03" db="EMBL/GenBank/DDBJ databases">
        <authorList>
            <person name="Martin C."/>
        </authorList>
    </citation>
    <scope>NUCLEOTIDE SEQUENCE</scope>
</reference>
<dbReference type="PROSITE" id="PS50095">
    <property type="entry name" value="PLAT"/>
    <property type="match status" value="1"/>
</dbReference>
<evidence type="ECO:0000256" key="1">
    <source>
        <dbReference type="PROSITE-ProRule" id="PRU00152"/>
    </source>
</evidence>
<sequence length="662" mass="75736">MGQCNSNDYDVSVKTGDKKGSGTDGNVYIALTDEDGKRSSDFKLDKILKDDFELGHTDTFSVGNSSGLKHITQLYIWRDKTDDNDTWYVEKIVVERCKDKDQTIFPIHRWVPAGFSIKLKEYDSLLPQHDTEQLEQRKRELEAKQIEYQFKVNLEGGPAQIKDIPVDEMFTKEYEWNLMAALGKAKLSSEVLDLIVGEFECLDDLKNIYGALFRIPDGMHTWKDDEAFGAQKLKGCNPAVIRLCQQIPDNFSVTPEMVEPFLEGQTLKECLDTKKIYIIDYKMLDDITKTDDRYLCAPLGLFYVNSRGKLLPIAIQLEQTPSENNPVFLPSDPEYTWLLAKMWFNNADCNYHQSVAHFGTTHILMEYVCIVTNRQLSPSHPLYRLLSNHFLYVIGINTSGLTRLLAPEAWVDRNMTIGRAGFITILSRAWPKWRLNVEGTLPNDLQDRGVDDENALPNYHYRDDAMLLYRAIEKYIRSVLTGIYDSPEKLVDDYEVHNWLQELRSPPEGPGLNGLPEKLTSVDDICAIVTPLVFQASVQHAAVNYSQYDEFAYPPNYPTYLEGLPPRDKRARNEQDLVNALISKTRVLDVAFLADLFLSRTGLNSLGYFEVQYNYDPISVKALESFRKELAEIEEEMKEKNKTRDNTYSILLPSIVPNAISA</sequence>
<dbReference type="PANTHER" id="PTHR11771">
    <property type="entry name" value="LIPOXYGENASE"/>
    <property type="match status" value="1"/>
</dbReference>
<keyword evidence="3" id="KW-1185">Reference proteome</keyword>
<dbReference type="InterPro" id="IPR036226">
    <property type="entry name" value="LipOase_C_sf"/>
</dbReference>
<dbReference type="PRINTS" id="PR00087">
    <property type="entry name" value="LIPOXYGENASE"/>
</dbReference>
<dbReference type="GO" id="GO:0034440">
    <property type="term" value="P:lipid oxidation"/>
    <property type="evidence" value="ECO:0007669"/>
    <property type="project" value="InterPro"/>
</dbReference>
<dbReference type="Pfam" id="PF00305">
    <property type="entry name" value="Lipoxygenase"/>
    <property type="match status" value="1"/>
</dbReference>
<gene>
    <name evidence="2" type="ORF">OFUS_LOCUS16784</name>
</gene>
<dbReference type="Gene3D" id="3.10.450.60">
    <property type="match status" value="1"/>
</dbReference>
<dbReference type="GO" id="GO:0016702">
    <property type="term" value="F:oxidoreductase activity, acting on single donors with incorporation of molecular oxygen, incorporation of two atoms of oxygen"/>
    <property type="evidence" value="ECO:0007669"/>
    <property type="project" value="InterPro"/>
</dbReference>
<organism evidence="2 3">
    <name type="scientific">Owenia fusiformis</name>
    <name type="common">Polychaete worm</name>
    <dbReference type="NCBI Taxonomy" id="6347"/>
    <lineage>
        <taxon>Eukaryota</taxon>
        <taxon>Metazoa</taxon>
        <taxon>Spiralia</taxon>
        <taxon>Lophotrochozoa</taxon>
        <taxon>Annelida</taxon>
        <taxon>Polychaeta</taxon>
        <taxon>Sedentaria</taxon>
        <taxon>Canalipalpata</taxon>
        <taxon>Sabellida</taxon>
        <taxon>Oweniida</taxon>
        <taxon>Oweniidae</taxon>
        <taxon>Owenia</taxon>
    </lineage>
</organism>
<dbReference type="Gene3D" id="1.20.245.10">
    <property type="entry name" value="Lipoxygenase-1, Domain 5"/>
    <property type="match status" value="1"/>
</dbReference>
<dbReference type="InterPro" id="IPR001024">
    <property type="entry name" value="PLAT/LH2_dom"/>
</dbReference>
<comment type="caution">
    <text evidence="1">Lacks conserved residue(s) required for the propagation of feature annotation.</text>
</comment>
<evidence type="ECO:0000313" key="3">
    <source>
        <dbReference type="Proteomes" id="UP000749559"/>
    </source>
</evidence>
<dbReference type="GO" id="GO:0046872">
    <property type="term" value="F:metal ion binding"/>
    <property type="evidence" value="ECO:0007669"/>
    <property type="project" value="InterPro"/>
</dbReference>
<dbReference type="OrthoDB" id="407298at2759"/>
<name>A0A8J1XXY8_OWEFU</name>
<dbReference type="SUPFAM" id="SSF48484">
    <property type="entry name" value="Lipoxigenase"/>
    <property type="match status" value="1"/>
</dbReference>
<proteinExistence type="predicted"/>
<comment type="caution">
    <text evidence="2">The sequence shown here is derived from an EMBL/GenBank/DDBJ whole genome shotgun (WGS) entry which is preliminary data.</text>
</comment>
<dbReference type="AlphaFoldDB" id="A0A8J1XXY8"/>
<evidence type="ECO:0000313" key="2">
    <source>
        <dbReference type="EMBL" id="CAH1791730.1"/>
    </source>
</evidence>